<reference evidence="2" key="2">
    <citation type="submission" date="2020-09" db="EMBL/GenBank/DDBJ databases">
        <authorList>
            <person name="Sun Q."/>
            <person name="Kim S."/>
        </authorList>
    </citation>
    <scope>NUCLEOTIDE SEQUENCE</scope>
    <source>
        <strain evidence="2">KCTC 23310</strain>
    </source>
</reference>
<dbReference type="RefSeq" id="WP_189410192.1">
    <property type="nucleotide sequence ID" value="NZ_BMYJ01000002.1"/>
</dbReference>
<dbReference type="Gene3D" id="3.40.630.30">
    <property type="match status" value="1"/>
</dbReference>
<name>A0A918TIA7_9RHOB</name>
<organism evidence="2 3">
    <name type="scientific">Neogemmobacter tilapiae</name>
    <dbReference type="NCBI Taxonomy" id="875041"/>
    <lineage>
        <taxon>Bacteria</taxon>
        <taxon>Pseudomonadati</taxon>
        <taxon>Pseudomonadota</taxon>
        <taxon>Alphaproteobacteria</taxon>
        <taxon>Rhodobacterales</taxon>
        <taxon>Paracoccaceae</taxon>
        <taxon>Neogemmobacter</taxon>
    </lineage>
</organism>
<evidence type="ECO:0000259" key="1">
    <source>
        <dbReference type="PROSITE" id="PS51186"/>
    </source>
</evidence>
<dbReference type="EMBL" id="BMYJ01000002">
    <property type="protein sequence ID" value="GHC47373.1"/>
    <property type="molecule type" value="Genomic_DNA"/>
</dbReference>
<protein>
    <recommendedName>
        <fullName evidence="1">N-acetyltransferase domain-containing protein</fullName>
    </recommendedName>
</protein>
<dbReference type="Proteomes" id="UP000638981">
    <property type="component" value="Unassembled WGS sequence"/>
</dbReference>
<evidence type="ECO:0000313" key="2">
    <source>
        <dbReference type="EMBL" id="GHC47373.1"/>
    </source>
</evidence>
<proteinExistence type="predicted"/>
<dbReference type="SUPFAM" id="SSF55729">
    <property type="entry name" value="Acyl-CoA N-acyltransferases (Nat)"/>
    <property type="match status" value="1"/>
</dbReference>
<dbReference type="InterPro" id="IPR000182">
    <property type="entry name" value="GNAT_dom"/>
</dbReference>
<dbReference type="AlphaFoldDB" id="A0A918TIA7"/>
<evidence type="ECO:0000313" key="3">
    <source>
        <dbReference type="Proteomes" id="UP000638981"/>
    </source>
</evidence>
<feature type="domain" description="N-acetyltransferase" evidence="1">
    <location>
        <begin position="1"/>
        <end position="136"/>
    </location>
</feature>
<accession>A0A918TIA7</accession>
<reference evidence="2" key="1">
    <citation type="journal article" date="2014" name="Int. J. Syst. Evol. Microbiol.">
        <title>Complete genome sequence of Corynebacterium casei LMG S-19264T (=DSM 44701T), isolated from a smear-ripened cheese.</title>
        <authorList>
            <consortium name="US DOE Joint Genome Institute (JGI-PGF)"/>
            <person name="Walter F."/>
            <person name="Albersmeier A."/>
            <person name="Kalinowski J."/>
            <person name="Ruckert C."/>
        </authorList>
    </citation>
    <scope>NUCLEOTIDE SEQUENCE</scope>
    <source>
        <strain evidence="2">KCTC 23310</strain>
    </source>
</reference>
<dbReference type="Pfam" id="PF00583">
    <property type="entry name" value="Acetyltransf_1"/>
    <property type="match status" value="1"/>
</dbReference>
<keyword evidence="3" id="KW-1185">Reference proteome</keyword>
<gene>
    <name evidence="2" type="ORF">GCM10007315_06450</name>
</gene>
<dbReference type="InterPro" id="IPR016181">
    <property type="entry name" value="Acyl_CoA_acyltransferase"/>
</dbReference>
<dbReference type="PROSITE" id="PS51186">
    <property type="entry name" value="GNAT"/>
    <property type="match status" value="1"/>
</dbReference>
<sequence length="136" mass="14732">MVDIRPSDDPALSDRLLALLSDHATDQGFPFGPGGRIALEAWEDGVFLGGLTARHTLDWVYLERLALSPEGRGRGAGAGLLAQCEAVAREAGKAGVMLDTFAFQAPGFYEKAGYLRVGQVDDHPKGSTRYFYAKRF</sequence>
<dbReference type="GO" id="GO:0016747">
    <property type="term" value="F:acyltransferase activity, transferring groups other than amino-acyl groups"/>
    <property type="evidence" value="ECO:0007669"/>
    <property type="project" value="InterPro"/>
</dbReference>
<comment type="caution">
    <text evidence="2">The sequence shown here is derived from an EMBL/GenBank/DDBJ whole genome shotgun (WGS) entry which is preliminary data.</text>
</comment>